<evidence type="ECO:0000313" key="3">
    <source>
        <dbReference type="Proteomes" id="UP000198211"/>
    </source>
</evidence>
<feature type="region of interest" description="Disordered" evidence="1">
    <location>
        <begin position="43"/>
        <end position="63"/>
    </location>
</feature>
<dbReference type="AlphaFoldDB" id="A0A225WAK0"/>
<comment type="caution">
    <text evidence="2">The sequence shown here is derived from an EMBL/GenBank/DDBJ whole genome shotgun (WGS) entry which is preliminary data.</text>
</comment>
<proteinExistence type="predicted"/>
<name>A0A225WAK0_9STRA</name>
<dbReference type="EMBL" id="NBNE01001305">
    <property type="protein sequence ID" value="OWZ14582.1"/>
    <property type="molecule type" value="Genomic_DNA"/>
</dbReference>
<protein>
    <submittedName>
        <fullName evidence="2">Uncharacterized protein</fullName>
    </submittedName>
</protein>
<gene>
    <name evidence="2" type="ORF">PHMEG_00011921</name>
</gene>
<evidence type="ECO:0000313" key="2">
    <source>
        <dbReference type="EMBL" id="OWZ14582.1"/>
    </source>
</evidence>
<dbReference type="Proteomes" id="UP000198211">
    <property type="component" value="Unassembled WGS sequence"/>
</dbReference>
<organism evidence="2 3">
    <name type="scientific">Phytophthora megakarya</name>
    <dbReference type="NCBI Taxonomy" id="4795"/>
    <lineage>
        <taxon>Eukaryota</taxon>
        <taxon>Sar</taxon>
        <taxon>Stramenopiles</taxon>
        <taxon>Oomycota</taxon>
        <taxon>Peronosporomycetes</taxon>
        <taxon>Peronosporales</taxon>
        <taxon>Peronosporaceae</taxon>
        <taxon>Phytophthora</taxon>
    </lineage>
</organism>
<evidence type="ECO:0000256" key="1">
    <source>
        <dbReference type="SAM" id="MobiDB-lite"/>
    </source>
</evidence>
<sequence>MERIKLIFCSGVNVVIFKIGTQLLVESYIYSYPLLRKSKENNDRTVGGSDYISQTTHKESTRKMNYEDRRIGSLLDDYSSAEQFQQICDGFLTLDDIRERTAFLLSHFGLL</sequence>
<keyword evidence="3" id="KW-1185">Reference proteome</keyword>
<dbReference type="STRING" id="4795.A0A225WAK0"/>
<reference evidence="3" key="1">
    <citation type="submission" date="2017-03" db="EMBL/GenBank/DDBJ databases">
        <title>Phytopthora megakarya and P. palmivora, two closely related causual agents of cacao black pod achieved similar genome size and gene model numbers by different mechanisms.</title>
        <authorList>
            <person name="Ali S."/>
            <person name="Shao J."/>
            <person name="Larry D.J."/>
            <person name="Kronmiller B."/>
            <person name="Shen D."/>
            <person name="Strem M.D."/>
            <person name="Melnick R.L."/>
            <person name="Guiltinan M.J."/>
            <person name="Tyler B.M."/>
            <person name="Meinhardt L.W."/>
            <person name="Bailey B.A."/>
        </authorList>
    </citation>
    <scope>NUCLEOTIDE SEQUENCE [LARGE SCALE GENOMIC DNA]</scope>
    <source>
        <strain evidence="3">zdho120</strain>
    </source>
</reference>
<accession>A0A225WAK0</accession>